<feature type="domain" description="JmjC" evidence="1">
    <location>
        <begin position="140"/>
        <end position="316"/>
    </location>
</feature>
<dbReference type="Proteomes" id="UP000053477">
    <property type="component" value="Unassembled WGS sequence"/>
</dbReference>
<evidence type="ECO:0000313" key="2">
    <source>
        <dbReference type="EMBL" id="KLO14953.1"/>
    </source>
</evidence>
<dbReference type="STRING" id="27342.A0A0H2RZQ5"/>
<dbReference type="InterPro" id="IPR003347">
    <property type="entry name" value="JmjC_dom"/>
</dbReference>
<evidence type="ECO:0000259" key="1">
    <source>
        <dbReference type="PROSITE" id="PS51184"/>
    </source>
</evidence>
<dbReference type="Gene3D" id="2.60.120.10">
    <property type="entry name" value="Jelly Rolls"/>
    <property type="match status" value="1"/>
</dbReference>
<protein>
    <submittedName>
        <fullName evidence="2">Clavaminate synthase-like protein</fullName>
    </submittedName>
</protein>
<proteinExistence type="predicted"/>
<dbReference type="Pfam" id="PF13621">
    <property type="entry name" value="Cupin_8"/>
    <property type="match status" value="1"/>
</dbReference>
<evidence type="ECO:0000313" key="3">
    <source>
        <dbReference type="Proteomes" id="UP000053477"/>
    </source>
</evidence>
<dbReference type="PROSITE" id="PS51184">
    <property type="entry name" value="JMJC"/>
    <property type="match status" value="1"/>
</dbReference>
<accession>A0A0H2RZQ5</accession>
<dbReference type="AlphaFoldDB" id="A0A0H2RZQ5"/>
<name>A0A0H2RZQ5_9AGAM</name>
<reference evidence="2 3" key="1">
    <citation type="submission" date="2015-04" db="EMBL/GenBank/DDBJ databases">
        <title>Complete genome sequence of Schizopora paradoxa KUC8140, a cosmopolitan wood degrader in East Asia.</title>
        <authorList>
            <consortium name="DOE Joint Genome Institute"/>
            <person name="Min B."/>
            <person name="Park H."/>
            <person name="Jang Y."/>
            <person name="Kim J.-J."/>
            <person name="Kim K.H."/>
            <person name="Pangilinan J."/>
            <person name="Lipzen A."/>
            <person name="Riley R."/>
            <person name="Grigoriev I.V."/>
            <person name="Spatafora J.W."/>
            <person name="Choi I.-G."/>
        </authorList>
    </citation>
    <scope>NUCLEOTIDE SEQUENCE [LARGE SCALE GENOMIC DNA]</scope>
    <source>
        <strain evidence="2 3">KUC8140</strain>
    </source>
</reference>
<dbReference type="OrthoDB" id="424465at2759"/>
<organism evidence="2 3">
    <name type="scientific">Schizopora paradoxa</name>
    <dbReference type="NCBI Taxonomy" id="27342"/>
    <lineage>
        <taxon>Eukaryota</taxon>
        <taxon>Fungi</taxon>
        <taxon>Dikarya</taxon>
        <taxon>Basidiomycota</taxon>
        <taxon>Agaricomycotina</taxon>
        <taxon>Agaricomycetes</taxon>
        <taxon>Hymenochaetales</taxon>
        <taxon>Schizoporaceae</taxon>
        <taxon>Schizopora</taxon>
    </lineage>
</organism>
<dbReference type="PANTHER" id="PTHR12461:SF99">
    <property type="entry name" value="BIFUNCTIONAL PEPTIDASE AND (3S)-LYSYL HYDROXYLASE JMJD7"/>
    <property type="match status" value="1"/>
</dbReference>
<dbReference type="InParanoid" id="A0A0H2RZQ5"/>
<keyword evidence="3" id="KW-1185">Reference proteome</keyword>
<dbReference type="SMART" id="SM00558">
    <property type="entry name" value="JmjC"/>
    <property type="match status" value="1"/>
</dbReference>
<dbReference type="InterPro" id="IPR014710">
    <property type="entry name" value="RmlC-like_jellyroll"/>
</dbReference>
<sequence>MSKSARLQLLRKLALEYQELNGSRYDILNEPPSASEFMRLVHISRPVVIKGMTQPANTKWTNEFLTSAMGDREISVAVTPTGRADAITQGVDGKIYFVEPWVEKMSMNELLSLLLRLENGHYETDSNSEIYYLQSQNGNLFSSSSNEVSEFKPLLEDVPASITWATEALGSPPEAVNIWIGNEASVTSVHSDPYENIYTVIRGVKHFTLFPPTEGWCLQERTYPHATYTRENPGSPLNIVPSSSRPVRWSSVQDPTDPLSLPPDASPLHISLEAGDTLYLPAGWWHHVRQTGLTIALNWWYDVEIRGMNWVWLNFLRGESEDLTDGNE</sequence>
<dbReference type="EMBL" id="KQ085936">
    <property type="protein sequence ID" value="KLO14953.1"/>
    <property type="molecule type" value="Genomic_DNA"/>
</dbReference>
<dbReference type="SUPFAM" id="SSF51197">
    <property type="entry name" value="Clavaminate synthase-like"/>
    <property type="match status" value="1"/>
</dbReference>
<gene>
    <name evidence="2" type="ORF">SCHPADRAFT_996194</name>
</gene>
<dbReference type="InterPro" id="IPR041667">
    <property type="entry name" value="Cupin_8"/>
</dbReference>
<dbReference type="PANTHER" id="PTHR12461">
    <property type="entry name" value="HYPOXIA-INDUCIBLE FACTOR 1 ALPHA INHIBITOR-RELATED"/>
    <property type="match status" value="1"/>
</dbReference>